<dbReference type="PANTHER" id="PTHR23514">
    <property type="entry name" value="BYPASS OF STOP CODON PROTEIN 6"/>
    <property type="match status" value="1"/>
</dbReference>
<feature type="domain" description="Major facilitator superfamily (MFS) profile" evidence="8">
    <location>
        <begin position="86"/>
        <end position="513"/>
    </location>
</feature>
<accession>A0A8H7LKD9</accession>
<evidence type="ECO:0000313" key="10">
    <source>
        <dbReference type="Proteomes" id="UP000650582"/>
    </source>
</evidence>
<keyword evidence="3" id="KW-0813">Transport</keyword>
<dbReference type="PROSITE" id="PS50850">
    <property type="entry name" value="MFS"/>
    <property type="match status" value="1"/>
</dbReference>
<feature type="transmembrane region" description="Helical" evidence="7">
    <location>
        <begin position="401"/>
        <end position="419"/>
    </location>
</feature>
<comment type="subcellular location">
    <subcellularLocation>
        <location evidence="1">Endomembrane system</location>
        <topology evidence="1">Multi-pass membrane protein</topology>
    </subcellularLocation>
</comment>
<keyword evidence="4 7" id="KW-0812">Transmembrane</keyword>
<sequence>MATSTFTLPVDVLSNLPNVERRASFSAAQKSTGVERPASPRLHYRHDQEAVEMSTLGDNLDPKSVSTVGIPEVSAWTMSPKKEWAAIITCCGCMFMNGWNDATTGPLLPIIQSHYGIGFIVVSMLFVSNCVGYLSAALVNIHLSDRLGFGKVTLLGSVLQILAYAVLAPTPPFPVMCICESKQVVFFSLLLLNGHPQAYAINGFVNFDTPGIGLQNAQANGFVTGIPNNTSAKLGLLHAGYGAGAFVAPLVATQFARLPKWSFHFLISLGISLINSLALFFVFKLRRQHEIMGVPAPHGDNASISRTDENAYKMVFGSRAVQLLAFFTWVYVGAEVTVGGWIVTFIIEERGGGASAGYVSSGFFGGGFFFISRIYASDYDCHVGLMLGRVLLLWIGERRVVYLYSVLAIGLELVIWLVPDIIGNALAVSFIGILLGPMYPIVMKVTSGLVPKRILTGCIGWIASSGQVGSAVFPFMTGALAQKYGVKVLQPMLVGMIGSLILLWTLVPAGPQRHRD</sequence>
<gene>
    <name evidence="9" type="ORF">RHS04_04495</name>
</gene>
<evidence type="ECO:0000256" key="7">
    <source>
        <dbReference type="SAM" id="Phobius"/>
    </source>
</evidence>
<protein>
    <submittedName>
        <fullName evidence="9">Major Facilitator Superfamily</fullName>
    </submittedName>
</protein>
<dbReference type="GO" id="GO:0012505">
    <property type="term" value="C:endomembrane system"/>
    <property type="evidence" value="ECO:0007669"/>
    <property type="project" value="UniProtKB-SubCell"/>
</dbReference>
<dbReference type="SUPFAM" id="SSF103473">
    <property type="entry name" value="MFS general substrate transporter"/>
    <property type="match status" value="1"/>
</dbReference>
<feature type="transmembrane region" description="Helical" evidence="7">
    <location>
        <begin position="353"/>
        <end position="376"/>
    </location>
</feature>
<dbReference type="InterPro" id="IPR020846">
    <property type="entry name" value="MFS_dom"/>
</dbReference>
<dbReference type="InterPro" id="IPR011701">
    <property type="entry name" value="MFS"/>
</dbReference>
<feature type="transmembrane region" description="Helical" evidence="7">
    <location>
        <begin position="114"/>
        <end position="136"/>
    </location>
</feature>
<feature type="transmembrane region" description="Helical" evidence="7">
    <location>
        <begin position="425"/>
        <end position="442"/>
    </location>
</feature>
<evidence type="ECO:0000256" key="4">
    <source>
        <dbReference type="ARBA" id="ARBA00022692"/>
    </source>
</evidence>
<feature type="transmembrane region" description="Helical" evidence="7">
    <location>
        <begin position="454"/>
        <end position="476"/>
    </location>
</feature>
<dbReference type="Gene3D" id="1.20.1250.20">
    <property type="entry name" value="MFS general substrate transporter like domains"/>
    <property type="match status" value="1"/>
</dbReference>
<evidence type="ECO:0000256" key="1">
    <source>
        <dbReference type="ARBA" id="ARBA00004127"/>
    </source>
</evidence>
<evidence type="ECO:0000256" key="2">
    <source>
        <dbReference type="ARBA" id="ARBA00008335"/>
    </source>
</evidence>
<proteinExistence type="inferred from homology"/>
<name>A0A8H7LKD9_9AGAM</name>
<dbReference type="InterPro" id="IPR051788">
    <property type="entry name" value="MFS_Transporter"/>
</dbReference>
<organism evidence="9 10">
    <name type="scientific">Rhizoctonia solani</name>
    <dbReference type="NCBI Taxonomy" id="456999"/>
    <lineage>
        <taxon>Eukaryota</taxon>
        <taxon>Fungi</taxon>
        <taxon>Dikarya</taxon>
        <taxon>Basidiomycota</taxon>
        <taxon>Agaricomycotina</taxon>
        <taxon>Agaricomycetes</taxon>
        <taxon>Cantharellales</taxon>
        <taxon>Ceratobasidiaceae</taxon>
        <taxon>Rhizoctonia</taxon>
    </lineage>
</organism>
<dbReference type="Pfam" id="PF07690">
    <property type="entry name" value="MFS_1"/>
    <property type="match status" value="1"/>
</dbReference>
<feature type="transmembrane region" description="Helical" evidence="7">
    <location>
        <begin position="148"/>
        <end position="167"/>
    </location>
</feature>
<feature type="transmembrane region" description="Helical" evidence="7">
    <location>
        <begin position="234"/>
        <end position="255"/>
    </location>
</feature>
<feature type="transmembrane region" description="Helical" evidence="7">
    <location>
        <begin position="323"/>
        <end position="347"/>
    </location>
</feature>
<feature type="transmembrane region" description="Helical" evidence="7">
    <location>
        <begin position="488"/>
        <end position="507"/>
    </location>
</feature>
<dbReference type="GO" id="GO:0022857">
    <property type="term" value="F:transmembrane transporter activity"/>
    <property type="evidence" value="ECO:0007669"/>
    <property type="project" value="InterPro"/>
</dbReference>
<evidence type="ECO:0000256" key="6">
    <source>
        <dbReference type="ARBA" id="ARBA00023136"/>
    </source>
</evidence>
<evidence type="ECO:0000259" key="8">
    <source>
        <dbReference type="PROSITE" id="PS50850"/>
    </source>
</evidence>
<dbReference type="GO" id="GO:0016020">
    <property type="term" value="C:membrane"/>
    <property type="evidence" value="ECO:0007669"/>
    <property type="project" value="TreeGrafter"/>
</dbReference>
<dbReference type="EMBL" id="JACYCC010000037">
    <property type="protein sequence ID" value="KAF8679947.1"/>
    <property type="molecule type" value="Genomic_DNA"/>
</dbReference>
<evidence type="ECO:0000256" key="5">
    <source>
        <dbReference type="ARBA" id="ARBA00022989"/>
    </source>
</evidence>
<keyword evidence="5 7" id="KW-1133">Transmembrane helix</keyword>
<feature type="transmembrane region" description="Helical" evidence="7">
    <location>
        <begin position="261"/>
        <end position="283"/>
    </location>
</feature>
<evidence type="ECO:0000256" key="3">
    <source>
        <dbReference type="ARBA" id="ARBA00022448"/>
    </source>
</evidence>
<comment type="similarity">
    <text evidence="2">Belongs to the major facilitator superfamily.</text>
</comment>
<dbReference type="PANTHER" id="PTHR23514:SF3">
    <property type="entry name" value="BYPASS OF STOP CODON PROTEIN 6"/>
    <property type="match status" value="1"/>
</dbReference>
<keyword evidence="6 7" id="KW-0472">Membrane</keyword>
<dbReference type="Proteomes" id="UP000650582">
    <property type="component" value="Unassembled WGS sequence"/>
</dbReference>
<dbReference type="InterPro" id="IPR036259">
    <property type="entry name" value="MFS_trans_sf"/>
</dbReference>
<reference evidence="9" key="1">
    <citation type="submission" date="2020-09" db="EMBL/GenBank/DDBJ databases">
        <title>Comparative genome analyses of four rice-infecting Rhizoctonia solani isolates reveal extensive enrichment of homogalacturonan modification genes.</title>
        <authorList>
            <person name="Lee D.-Y."/>
            <person name="Jeon J."/>
            <person name="Kim K.-T."/>
            <person name="Cheong K."/>
            <person name="Song H."/>
            <person name="Choi G."/>
            <person name="Ko J."/>
            <person name="Opiyo S.O."/>
            <person name="Zuo S."/>
            <person name="Madhav S."/>
            <person name="Lee Y.-H."/>
            <person name="Wang G.-L."/>
        </authorList>
    </citation>
    <scope>NUCLEOTIDE SEQUENCE</scope>
    <source>
        <strain evidence="9">AG1-IA YN-7</strain>
    </source>
</reference>
<evidence type="ECO:0000313" key="9">
    <source>
        <dbReference type="EMBL" id="KAF8679947.1"/>
    </source>
</evidence>
<dbReference type="AlphaFoldDB" id="A0A8H7LKD9"/>
<comment type="caution">
    <text evidence="9">The sequence shown here is derived from an EMBL/GenBank/DDBJ whole genome shotgun (WGS) entry which is preliminary data.</text>
</comment>